<dbReference type="GO" id="GO:0005524">
    <property type="term" value="F:ATP binding"/>
    <property type="evidence" value="ECO:0007669"/>
    <property type="project" value="UniProtKB-UniRule"/>
</dbReference>
<evidence type="ECO:0000256" key="7">
    <source>
        <dbReference type="PIRSR" id="PIRSR630616-2"/>
    </source>
</evidence>
<dbReference type="InterPro" id="IPR017441">
    <property type="entry name" value="Protein_kinase_ATP_BS"/>
</dbReference>
<evidence type="ECO:0000256" key="10">
    <source>
        <dbReference type="RuleBase" id="RU000304"/>
    </source>
</evidence>
<dbReference type="PROSITE" id="PS00108">
    <property type="entry name" value="PROTEIN_KINASE_ST"/>
    <property type="match status" value="1"/>
</dbReference>
<dbReference type="InterPro" id="IPR008271">
    <property type="entry name" value="Ser/Thr_kinase_AS"/>
</dbReference>
<dbReference type="Gene3D" id="1.10.510.10">
    <property type="entry name" value="Transferase(Phosphotransferase) domain 1"/>
    <property type="match status" value="2"/>
</dbReference>
<evidence type="ECO:0000256" key="2">
    <source>
        <dbReference type="ARBA" id="ARBA00022679"/>
    </source>
</evidence>
<dbReference type="InterPro" id="IPR030616">
    <property type="entry name" value="Aur-like"/>
</dbReference>
<evidence type="ECO:0000256" key="8">
    <source>
        <dbReference type="PIRSR" id="PIRSR630616-3"/>
    </source>
</evidence>
<dbReference type="GeneID" id="83204765"/>
<dbReference type="SUPFAM" id="SSF56112">
    <property type="entry name" value="Protein kinase-like (PK-like)"/>
    <property type="match status" value="1"/>
</dbReference>
<evidence type="ECO:0000256" key="11">
    <source>
        <dbReference type="SAM" id="MobiDB-lite"/>
    </source>
</evidence>
<feature type="cross-link" description="Glycyl lysine isopeptide (Lys-Gly) (interchain with G-Cter in SUMO2)" evidence="8">
    <location>
        <position position="201"/>
    </location>
</feature>
<dbReference type="RefSeq" id="XP_058327807.1">
    <property type="nucleotide sequence ID" value="XM_058477462.1"/>
</dbReference>
<evidence type="ECO:0000313" key="13">
    <source>
        <dbReference type="EMBL" id="KAJ5223624.1"/>
    </source>
</evidence>
<dbReference type="InterPro" id="IPR000719">
    <property type="entry name" value="Prot_kinase_dom"/>
</dbReference>
<evidence type="ECO:0000256" key="9">
    <source>
        <dbReference type="PROSITE-ProRule" id="PRU10141"/>
    </source>
</evidence>
<dbReference type="EMBL" id="JAPQKS010000006">
    <property type="protein sequence ID" value="KAJ5223624.1"/>
    <property type="molecule type" value="Genomic_DNA"/>
</dbReference>
<evidence type="ECO:0000259" key="12">
    <source>
        <dbReference type="PROSITE" id="PS50011"/>
    </source>
</evidence>
<dbReference type="FunFam" id="1.10.510.10:FF:000571">
    <property type="entry name" value="Maternal embryonic leucine zipper kinase"/>
    <property type="match status" value="1"/>
</dbReference>
<evidence type="ECO:0000313" key="14">
    <source>
        <dbReference type="Proteomes" id="UP001150941"/>
    </source>
</evidence>
<accession>A0A9W9TID8</accession>
<comment type="caution">
    <text evidence="13">The sequence shown here is derived from an EMBL/GenBank/DDBJ whole genome shotgun (WGS) entry which is preliminary data.</text>
</comment>
<dbReference type="InterPro" id="IPR011009">
    <property type="entry name" value="Kinase-like_dom_sf"/>
</dbReference>
<feature type="region of interest" description="Disordered" evidence="11">
    <location>
        <begin position="399"/>
        <end position="436"/>
    </location>
</feature>
<proteinExistence type="inferred from homology"/>
<organism evidence="13 14">
    <name type="scientific">Penicillium chermesinum</name>
    <dbReference type="NCBI Taxonomy" id="63820"/>
    <lineage>
        <taxon>Eukaryota</taxon>
        <taxon>Fungi</taxon>
        <taxon>Dikarya</taxon>
        <taxon>Ascomycota</taxon>
        <taxon>Pezizomycotina</taxon>
        <taxon>Eurotiomycetes</taxon>
        <taxon>Eurotiomycetidae</taxon>
        <taxon>Eurotiales</taxon>
        <taxon>Aspergillaceae</taxon>
        <taxon>Penicillium</taxon>
    </lineage>
</organism>
<evidence type="ECO:0000256" key="6">
    <source>
        <dbReference type="PIRSR" id="PIRSR630616-1"/>
    </source>
</evidence>
<dbReference type="FunFam" id="3.30.200.20:FF:000042">
    <property type="entry name" value="Aurora kinase A"/>
    <property type="match status" value="1"/>
</dbReference>
<dbReference type="PROSITE" id="PS00107">
    <property type="entry name" value="PROTEIN_KINASE_ATP"/>
    <property type="match status" value="1"/>
</dbReference>
<comment type="similarity">
    <text evidence="10">Belongs to the protein kinase superfamily.</text>
</comment>
<dbReference type="AlphaFoldDB" id="A0A9W9TID8"/>
<dbReference type="PANTHER" id="PTHR24350">
    <property type="entry name" value="SERINE/THREONINE-PROTEIN KINASE IAL-RELATED"/>
    <property type="match status" value="1"/>
</dbReference>
<evidence type="ECO:0000256" key="4">
    <source>
        <dbReference type="ARBA" id="ARBA00022777"/>
    </source>
</evidence>
<keyword evidence="2" id="KW-0808">Transferase</keyword>
<keyword evidence="5 7" id="KW-0067">ATP-binding</keyword>
<keyword evidence="4 13" id="KW-0418">Kinase</keyword>
<feature type="region of interest" description="Disordered" evidence="11">
    <location>
        <begin position="336"/>
        <end position="359"/>
    </location>
</feature>
<feature type="binding site" evidence="7">
    <location>
        <begin position="203"/>
        <end position="204"/>
    </location>
    <ligand>
        <name>ATP</name>
        <dbReference type="ChEBI" id="CHEBI:30616"/>
    </ligand>
</feature>
<dbReference type="Pfam" id="PF00069">
    <property type="entry name" value="Pkinase"/>
    <property type="match status" value="1"/>
</dbReference>
<feature type="compositionally biased region" description="Polar residues" evidence="11">
    <location>
        <begin position="1"/>
        <end position="14"/>
    </location>
</feature>
<dbReference type="GO" id="GO:0004674">
    <property type="term" value="F:protein serine/threonine kinase activity"/>
    <property type="evidence" value="ECO:0007669"/>
    <property type="project" value="UniProtKB-KW"/>
</dbReference>
<gene>
    <name evidence="13" type="ORF">N7468_008166</name>
</gene>
<dbReference type="PROSITE" id="PS50011">
    <property type="entry name" value="PROTEIN_KINASE_DOM"/>
    <property type="match status" value="1"/>
</dbReference>
<dbReference type="OrthoDB" id="1738954at2759"/>
<name>A0A9W9TID8_9EURO</name>
<keyword evidence="14" id="KW-1185">Reference proteome</keyword>
<dbReference type="Proteomes" id="UP001150941">
    <property type="component" value="Unassembled WGS sequence"/>
</dbReference>
<dbReference type="SMART" id="SM00220">
    <property type="entry name" value="S_TKc"/>
    <property type="match status" value="1"/>
</dbReference>
<feature type="binding site" evidence="7 9">
    <location>
        <position position="105"/>
    </location>
    <ligand>
        <name>ATP</name>
        <dbReference type="ChEBI" id="CHEBI:30616"/>
    </ligand>
</feature>
<evidence type="ECO:0000256" key="1">
    <source>
        <dbReference type="ARBA" id="ARBA00022527"/>
    </source>
</evidence>
<reference evidence="13" key="2">
    <citation type="journal article" date="2023" name="IMA Fungus">
        <title>Comparative genomic study of the Penicillium genus elucidates a diverse pangenome and 15 lateral gene transfer events.</title>
        <authorList>
            <person name="Petersen C."/>
            <person name="Sorensen T."/>
            <person name="Nielsen M.R."/>
            <person name="Sondergaard T.E."/>
            <person name="Sorensen J.L."/>
            <person name="Fitzpatrick D.A."/>
            <person name="Frisvad J.C."/>
            <person name="Nielsen K.L."/>
        </authorList>
    </citation>
    <scope>NUCLEOTIDE SEQUENCE</scope>
    <source>
        <strain evidence="13">IBT 19713</strain>
    </source>
</reference>
<reference evidence="13" key="1">
    <citation type="submission" date="2022-11" db="EMBL/GenBank/DDBJ databases">
        <authorList>
            <person name="Petersen C."/>
        </authorList>
    </citation>
    <scope>NUCLEOTIDE SEQUENCE</scope>
    <source>
        <strain evidence="13">IBT 19713</strain>
    </source>
</reference>
<protein>
    <submittedName>
        <fullName evidence="13">Calcium/calmodulin-dependent protein kinase</fullName>
    </submittedName>
</protein>
<evidence type="ECO:0000256" key="5">
    <source>
        <dbReference type="ARBA" id="ARBA00022840"/>
    </source>
</evidence>
<keyword evidence="1 10" id="KW-0723">Serine/threonine-protein kinase</keyword>
<feature type="active site" description="Proton acceptor" evidence="6">
    <location>
        <position position="199"/>
    </location>
</feature>
<sequence>MSTTTQTQPINSVHVTPGNPKVLGRMRGRRKAGESDAGRQLLEDGRQGAKPPTIGFMKQCEVPSNMPSYPGLDRWRLLEKLGDGAFSSVYRASDTKSQHRDVAIKVMRKYEMNDRQKTNLQEEVNISRKLDHDNVVRLIDSFESRQYYYMILELCPGGELYDQIVSLTSLSEQMSRHVITQVAHAVEYLHDTMGVVHRDIKPENILLCPSSATPAVTPMEGRKPQTPGIDKDREEAVSIAKAGADDIGVVKIADFGVDMWGIGCLLFTMLSGFPPFYDEDLKVMTRKVMKGEYSFSSPNWESVSPEAKDLVSKLLTINPEDRLNIKEFLAHPWVWGDEDTTPSNETTAPTLDDPKSELQDSHRLAMKSSAAFRENETNHYHAETPSIKEVLNVSFSVQQQHHERQMQDMASHAGRDSSHHFHRRARVQSGPSQHWK</sequence>
<evidence type="ECO:0000256" key="3">
    <source>
        <dbReference type="ARBA" id="ARBA00022741"/>
    </source>
</evidence>
<dbReference type="Gene3D" id="3.30.200.20">
    <property type="entry name" value="Phosphorylase Kinase, domain 1"/>
    <property type="match status" value="1"/>
</dbReference>
<feature type="region of interest" description="Disordered" evidence="11">
    <location>
        <begin position="1"/>
        <end position="39"/>
    </location>
</feature>
<keyword evidence="3 7" id="KW-0547">Nucleotide-binding</keyword>
<feature type="domain" description="Protein kinase" evidence="12">
    <location>
        <begin position="75"/>
        <end position="334"/>
    </location>
</feature>